<keyword evidence="3" id="KW-1185">Reference proteome</keyword>
<name>H8X9A4_CANO9</name>
<protein>
    <submittedName>
        <fullName evidence="2">Uncharacterized protein</fullName>
    </submittedName>
</protein>
<dbReference type="GeneID" id="14541685"/>
<dbReference type="Proteomes" id="UP000005018">
    <property type="component" value="Chromosome 6"/>
</dbReference>
<dbReference type="KEGG" id="cot:CORT_0F03450"/>
<dbReference type="RefSeq" id="XP_003870698.1">
    <property type="nucleotide sequence ID" value="XM_003870649.1"/>
</dbReference>
<evidence type="ECO:0000313" key="2">
    <source>
        <dbReference type="EMBL" id="CCG24569.1"/>
    </source>
</evidence>
<evidence type="ECO:0000256" key="1">
    <source>
        <dbReference type="SAM" id="Phobius"/>
    </source>
</evidence>
<reference evidence="2 3" key="1">
    <citation type="journal article" date="2012" name="PLoS ONE">
        <title>Sequence and analysis of the genome of the pathogenic yeast Candida orthopsilosis.</title>
        <authorList>
            <person name="Riccombeni A."/>
            <person name="Vidanes G."/>
            <person name="Proux-Wera E."/>
            <person name="Wolfe K.H."/>
            <person name="Butler G."/>
        </authorList>
    </citation>
    <scope>NUCLEOTIDE SEQUENCE [LARGE SCALE GENOMIC DNA]</scope>
    <source>
        <strain evidence="2 3">Co 90-125</strain>
    </source>
</reference>
<keyword evidence="1" id="KW-0812">Transmembrane</keyword>
<proteinExistence type="predicted"/>
<keyword evidence="1" id="KW-1133">Transmembrane helix</keyword>
<gene>
    <name evidence="2" type="ORF">CORT_0F03450</name>
</gene>
<dbReference type="HOGENOM" id="CLU_219858_0_0_1"/>
<accession>H8X9A4</accession>
<dbReference type="EMBL" id="HE681724">
    <property type="protein sequence ID" value="CCG24569.1"/>
    <property type="molecule type" value="Genomic_DNA"/>
</dbReference>
<organism evidence="2 3">
    <name type="scientific">Candida orthopsilosis (strain 90-125)</name>
    <name type="common">Yeast</name>
    <dbReference type="NCBI Taxonomy" id="1136231"/>
    <lineage>
        <taxon>Eukaryota</taxon>
        <taxon>Fungi</taxon>
        <taxon>Dikarya</taxon>
        <taxon>Ascomycota</taxon>
        <taxon>Saccharomycotina</taxon>
        <taxon>Pichiomycetes</taxon>
        <taxon>Debaryomycetaceae</taxon>
        <taxon>Candida/Lodderomyces clade</taxon>
        <taxon>Candida</taxon>
    </lineage>
</organism>
<evidence type="ECO:0000313" key="3">
    <source>
        <dbReference type="Proteomes" id="UP000005018"/>
    </source>
</evidence>
<sequence>MFPAGVILVFCLLFAAFVLISGVFIHKKIKAKKSKQRF</sequence>
<keyword evidence="1" id="KW-0472">Membrane</keyword>
<dbReference type="AlphaFoldDB" id="H8X9A4"/>
<feature type="transmembrane region" description="Helical" evidence="1">
    <location>
        <begin position="6"/>
        <end position="25"/>
    </location>
</feature>